<evidence type="ECO:0000313" key="1">
    <source>
        <dbReference type="EMBL" id="MBP1045055.1"/>
    </source>
</evidence>
<gene>
    <name evidence="1" type="ORF">I6N96_02095</name>
</gene>
<organism evidence="1 2">
    <name type="scientific">Enterococcus larvae</name>
    <dbReference type="NCBI Taxonomy" id="2794352"/>
    <lineage>
        <taxon>Bacteria</taxon>
        <taxon>Bacillati</taxon>
        <taxon>Bacillota</taxon>
        <taxon>Bacilli</taxon>
        <taxon>Lactobacillales</taxon>
        <taxon>Enterococcaceae</taxon>
        <taxon>Enterococcus</taxon>
    </lineage>
</organism>
<sequence>MTQETLDVAELKKQMIKQIEKMIIQTSVASTALAKVKTKKAKLKKSKTDTLAVTKGSMDGVASDLSDSLKGSWGTKAKESLARNSEKLADLS</sequence>
<dbReference type="Proteomes" id="UP000673375">
    <property type="component" value="Unassembled WGS sequence"/>
</dbReference>
<reference evidence="1 2" key="1">
    <citation type="submission" date="2020-12" db="EMBL/GenBank/DDBJ databases">
        <title>Vagococcus allomyrinae sp. nov. and Enterococcus lavae sp. nov., isolated from the larvae of Allomyrina dichotoma.</title>
        <authorList>
            <person name="Lee S.D."/>
        </authorList>
    </citation>
    <scope>NUCLEOTIDE SEQUENCE [LARGE SCALE GENOMIC DNA]</scope>
    <source>
        <strain evidence="1 2">BWM-S5</strain>
    </source>
</reference>
<dbReference type="EMBL" id="JAEDXU010000001">
    <property type="protein sequence ID" value="MBP1045055.1"/>
    <property type="molecule type" value="Genomic_DNA"/>
</dbReference>
<protein>
    <submittedName>
        <fullName evidence="1">Uncharacterized protein</fullName>
    </submittedName>
</protein>
<proteinExistence type="predicted"/>
<comment type="caution">
    <text evidence="1">The sequence shown here is derived from an EMBL/GenBank/DDBJ whole genome shotgun (WGS) entry which is preliminary data.</text>
</comment>
<name>A0ABS4CGB6_9ENTE</name>
<evidence type="ECO:0000313" key="2">
    <source>
        <dbReference type="Proteomes" id="UP000673375"/>
    </source>
</evidence>
<keyword evidence="2" id="KW-1185">Reference proteome</keyword>
<accession>A0ABS4CGB6</accession>
<dbReference type="RefSeq" id="WP_209555842.1">
    <property type="nucleotide sequence ID" value="NZ_JAEDXU010000001.1"/>
</dbReference>